<evidence type="ECO:0000313" key="3">
    <source>
        <dbReference type="Proteomes" id="UP000193144"/>
    </source>
</evidence>
<reference evidence="2 3" key="1">
    <citation type="submission" date="2016-07" db="EMBL/GenBank/DDBJ databases">
        <title>Pervasive Adenine N6-methylation of Active Genes in Fungi.</title>
        <authorList>
            <consortium name="DOE Joint Genome Institute"/>
            <person name="Mondo S.J."/>
            <person name="Dannebaum R.O."/>
            <person name="Kuo R.C."/>
            <person name="Labutti K."/>
            <person name="Haridas S."/>
            <person name="Kuo A."/>
            <person name="Salamov A."/>
            <person name="Ahrendt S.R."/>
            <person name="Lipzen A."/>
            <person name="Sullivan W."/>
            <person name="Andreopoulos W.B."/>
            <person name="Clum A."/>
            <person name="Lindquist E."/>
            <person name="Daum C."/>
            <person name="Ramamoorthy G.K."/>
            <person name="Gryganskyi A."/>
            <person name="Culley D."/>
            <person name="Magnuson J.K."/>
            <person name="James T.Y."/>
            <person name="O'Malley M.A."/>
            <person name="Stajich J.E."/>
            <person name="Spatafora J.W."/>
            <person name="Visel A."/>
            <person name="Grigoriev I.V."/>
        </authorList>
    </citation>
    <scope>NUCLEOTIDE SEQUENCE [LARGE SCALE GENOMIC DNA]</scope>
    <source>
        <strain evidence="2 3">CBS 115471</strain>
    </source>
</reference>
<keyword evidence="3" id="KW-1185">Reference proteome</keyword>
<evidence type="ECO:0000313" key="2">
    <source>
        <dbReference type="EMBL" id="ORY11804.1"/>
    </source>
</evidence>
<protein>
    <submittedName>
        <fullName evidence="2">Uncharacterized protein</fullName>
    </submittedName>
</protein>
<comment type="caution">
    <text evidence="2">The sequence shown here is derived from an EMBL/GenBank/DDBJ whole genome shotgun (WGS) entry which is preliminary data.</text>
</comment>
<dbReference type="AlphaFoldDB" id="A0A1Y1ZNN3"/>
<feature type="compositionally biased region" description="Polar residues" evidence="1">
    <location>
        <begin position="178"/>
        <end position="197"/>
    </location>
</feature>
<proteinExistence type="predicted"/>
<sequence length="197" mass="22376">MVEDWSQPRVPGGGPCKGWSLLFASCVFDDDRTQRPRVCHLLWKYGFRRWCLVWPMRFMEDRSTSCPPTTRQPGVEASTLILVHLEVHQLEFVYPSNYLTSRMGTIEIYQLGSIGILIRGTTTLHATLETKQNPSLATPNQPLTFHAFLPRDPSSGANAYLHTHYIPPTSLRHRSTPPRGQQIQTDLGSMQEDINTV</sequence>
<name>A0A1Y1ZNN3_9PLEO</name>
<dbReference type="Proteomes" id="UP000193144">
    <property type="component" value="Unassembled WGS sequence"/>
</dbReference>
<organism evidence="2 3">
    <name type="scientific">Clohesyomyces aquaticus</name>
    <dbReference type="NCBI Taxonomy" id="1231657"/>
    <lineage>
        <taxon>Eukaryota</taxon>
        <taxon>Fungi</taxon>
        <taxon>Dikarya</taxon>
        <taxon>Ascomycota</taxon>
        <taxon>Pezizomycotina</taxon>
        <taxon>Dothideomycetes</taxon>
        <taxon>Pleosporomycetidae</taxon>
        <taxon>Pleosporales</taxon>
        <taxon>Lindgomycetaceae</taxon>
        <taxon>Clohesyomyces</taxon>
    </lineage>
</organism>
<gene>
    <name evidence="2" type="ORF">BCR34DRAFT_314417</name>
</gene>
<feature type="region of interest" description="Disordered" evidence="1">
    <location>
        <begin position="168"/>
        <end position="197"/>
    </location>
</feature>
<evidence type="ECO:0000256" key="1">
    <source>
        <dbReference type="SAM" id="MobiDB-lite"/>
    </source>
</evidence>
<accession>A0A1Y1ZNN3</accession>
<dbReference type="EMBL" id="MCFA01000057">
    <property type="protein sequence ID" value="ORY11804.1"/>
    <property type="molecule type" value="Genomic_DNA"/>
</dbReference>